<dbReference type="InterPro" id="IPR005119">
    <property type="entry name" value="LysR_subst-bd"/>
</dbReference>
<dbReference type="FunFam" id="1.10.10.10:FF:000001">
    <property type="entry name" value="LysR family transcriptional regulator"/>
    <property type="match status" value="1"/>
</dbReference>
<proteinExistence type="inferred from homology"/>
<dbReference type="AlphaFoldDB" id="A0A2V3U474"/>
<evidence type="ECO:0000256" key="4">
    <source>
        <dbReference type="ARBA" id="ARBA00023159"/>
    </source>
</evidence>
<keyword evidence="7" id="KW-1185">Reference proteome</keyword>
<dbReference type="Pfam" id="PF03466">
    <property type="entry name" value="LysR_substrate"/>
    <property type="match status" value="1"/>
</dbReference>
<dbReference type="Gene3D" id="3.40.190.290">
    <property type="match status" value="1"/>
</dbReference>
<dbReference type="Proteomes" id="UP000248021">
    <property type="component" value="Unassembled WGS sequence"/>
</dbReference>
<evidence type="ECO:0000256" key="3">
    <source>
        <dbReference type="ARBA" id="ARBA00023125"/>
    </source>
</evidence>
<evidence type="ECO:0000256" key="1">
    <source>
        <dbReference type="ARBA" id="ARBA00009437"/>
    </source>
</evidence>
<dbReference type="Gene3D" id="1.10.10.10">
    <property type="entry name" value="Winged helix-like DNA-binding domain superfamily/Winged helix DNA-binding domain"/>
    <property type="match status" value="1"/>
</dbReference>
<gene>
    <name evidence="6" type="ORF">C7450_107126</name>
</gene>
<evidence type="ECO:0000313" key="6">
    <source>
        <dbReference type="EMBL" id="PXW57088.1"/>
    </source>
</evidence>
<dbReference type="GO" id="GO:2000142">
    <property type="term" value="P:regulation of DNA-templated transcription initiation"/>
    <property type="evidence" value="ECO:0007669"/>
    <property type="project" value="TreeGrafter"/>
</dbReference>
<sequence>METRRLQSFIKIVDTGSITRAADALNIAQPALSQQLAALEVHFRQQLLIRGPQGVTLTEAGRTLYRHAQVILRQLDQAYSDVSVSRYTVSGKVSIGVAPYSSGMRLSVPLLKAVRSELPGVRLHIVDSFGQAYSELVINGRLDLAVIHGAGPIKGARFKPIMTERFCLISPATSGWQQGEPVSVEQLADIPMLLPPIYNFVRRAVELAFTRNGTPLNLIAEVESLITLAQSVNEGIAATILPAAFARDMQLNDQTTVNPIVAPTIEETLSICTPDNNPLSEPAEAVRQILEKLTCRLSESLDQEQTDIIGKHAD</sequence>
<dbReference type="InterPro" id="IPR036390">
    <property type="entry name" value="WH_DNA-bd_sf"/>
</dbReference>
<dbReference type="InterPro" id="IPR036388">
    <property type="entry name" value="WH-like_DNA-bd_sf"/>
</dbReference>
<protein>
    <submittedName>
        <fullName evidence="6">LysR family transcriptional regulator</fullName>
    </submittedName>
</protein>
<keyword evidence="2" id="KW-0805">Transcription regulation</keyword>
<dbReference type="OrthoDB" id="8479357at2"/>
<dbReference type="PANTHER" id="PTHR30293:SF0">
    <property type="entry name" value="NITROGEN ASSIMILATION REGULATORY PROTEIN NAC"/>
    <property type="match status" value="1"/>
</dbReference>
<evidence type="ECO:0000256" key="5">
    <source>
        <dbReference type="ARBA" id="ARBA00023163"/>
    </source>
</evidence>
<comment type="similarity">
    <text evidence="1">Belongs to the LysR transcriptional regulatory family.</text>
</comment>
<name>A0A2V3U474_9HYPH</name>
<dbReference type="SUPFAM" id="SSF46785">
    <property type="entry name" value="Winged helix' DNA-binding domain"/>
    <property type="match status" value="1"/>
</dbReference>
<keyword evidence="3" id="KW-0238">DNA-binding</keyword>
<dbReference type="CDD" id="cd08433">
    <property type="entry name" value="PBP2_Nac"/>
    <property type="match status" value="1"/>
</dbReference>
<keyword evidence="5" id="KW-0804">Transcription</keyword>
<reference evidence="6 7" key="1">
    <citation type="submission" date="2018-05" db="EMBL/GenBank/DDBJ databases">
        <title>Genomic Encyclopedia of Type Strains, Phase IV (KMG-IV): sequencing the most valuable type-strain genomes for metagenomic binning, comparative biology and taxonomic classification.</title>
        <authorList>
            <person name="Goeker M."/>
        </authorList>
    </citation>
    <scope>NUCLEOTIDE SEQUENCE [LARGE SCALE GENOMIC DNA]</scope>
    <source>
        <strain evidence="6 7">DSM 6462</strain>
    </source>
</reference>
<dbReference type="InterPro" id="IPR000847">
    <property type="entry name" value="LysR_HTH_N"/>
</dbReference>
<dbReference type="Pfam" id="PF00126">
    <property type="entry name" value="HTH_1"/>
    <property type="match status" value="1"/>
</dbReference>
<evidence type="ECO:0000256" key="2">
    <source>
        <dbReference type="ARBA" id="ARBA00023015"/>
    </source>
</evidence>
<dbReference type="PANTHER" id="PTHR30293">
    <property type="entry name" value="TRANSCRIPTIONAL REGULATORY PROTEIN NAC-RELATED"/>
    <property type="match status" value="1"/>
</dbReference>
<dbReference type="PROSITE" id="PS50931">
    <property type="entry name" value="HTH_LYSR"/>
    <property type="match status" value="1"/>
</dbReference>
<accession>A0A2V3U474</accession>
<dbReference type="EMBL" id="QJJK01000007">
    <property type="protein sequence ID" value="PXW57088.1"/>
    <property type="molecule type" value="Genomic_DNA"/>
</dbReference>
<dbReference type="GO" id="GO:0003700">
    <property type="term" value="F:DNA-binding transcription factor activity"/>
    <property type="evidence" value="ECO:0007669"/>
    <property type="project" value="InterPro"/>
</dbReference>
<comment type="caution">
    <text evidence="6">The sequence shown here is derived from an EMBL/GenBank/DDBJ whole genome shotgun (WGS) entry which is preliminary data.</text>
</comment>
<dbReference type="RefSeq" id="WP_110375717.1">
    <property type="nucleotide sequence ID" value="NZ_CAKNFM010000006.1"/>
</dbReference>
<dbReference type="PRINTS" id="PR00039">
    <property type="entry name" value="HTHLYSR"/>
</dbReference>
<dbReference type="GO" id="GO:0003677">
    <property type="term" value="F:DNA binding"/>
    <property type="evidence" value="ECO:0007669"/>
    <property type="project" value="UniProtKB-KW"/>
</dbReference>
<evidence type="ECO:0000313" key="7">
    <source>
        <dbReference type="Proteomes" id="UP000248021"/>
    </source>
</evidence>
<keyword evidence="4" id="KW-0010">Activator</keyword>
<organism evidence="6 7">
    <name type="scientific">Chelatococcus asaccharovorans</name>
    <dbReference type="NCBI Taxonomy" id="28210"/>
    <lineage>
        <taxon>Bacteria</taxon>
        <taxon>Pseudomonadati</taxon>
        <taxon>Pseudomonadota</taxon>
        <taxon>Alphaproteobacteria</taxon>
        <taxon>Hyphomicrobiales</taxon>
        <taxon>Chelatococcaceae</taxon>
        <taxon>Chelatococcus</taxon>
    </lineage>
</organism>
<dbReference type="SUPFAM" id="SSF53850">
    <property type="entry name" value="Periplasmic binding protein-like II"/>
    <property type="match status" value="1"/>
</dbReference>